<dbReference type="Gene3D" id="3.40.50.620">
    <property type="entry name" value="HUPs"/>
    <property type="match status" value="2"/>
</dbReference>
<comment type="subcellular location">
    <subcellularLocation>
        <location evidence="1">Mitochondrion</location>
    </subcellularLocation>
</comment>
<keyword evidence="9" id="KW-0648">Protein biosynthesis</keyword>
<dbReference type="GO" id="GO:0006428">
    <property type="term" value="P:isoleucyl-tRNA aminoacylation"/>
    <property type="evidence" value="ECO:0007669"/>
    <property type="project" value="InterPro"/>
</dbReference>
<keyword evidence="7" id="KW-0547">Nucleotide-binding</keyword>
<organism evidence="15 16">
    <name type="scientific">Elysia crispata</name>
    <name type="common">lettuce slug</name>
    <dbReference type="NCBI Taxonomy" id="231223"/>
    <lineage>
        <taxon>Eukaryota</taxon>
        <taxon>Metazoa</taxon>
        <taxon>Spiralia</taxon>
        <taxon>Lophotrochozoa</taxon>
        <taxon>Mollusca</taxon>
        <taxon>Gastropoda</taxon>
        <taxon>Heterobranchia</taxon>
        <taxon>Euthyneura</taxon>
        <taxon>Panpulmonata</taxon>
        <taxon>Sacoglossa</taxon>
        <taxon>Placobranchoidea</taxon>
        <taxon>Plakobranchidae</taxon>
        <taxon>Elysia</taxon>
    </lineage>
</organism>
<dbReference type="Gene3D" id="1.10.10.830">
    <property type="entry name" value="Ile-tRNA synthetase CP2 domain-like"/>
    <property type="match status" value="1"/>
</dbReference>
<dbReference type="GO" id="GO:0005739">
    <property type="term" value="C:mitochondrion"/>
    <property type="evidence" value="ECO:0007669"/>
    <property type="project" value="UniProtKB-SubCell"/>
</dbReference>
<keyword evidence="10" id="KW-0030">Aminoacyl-tRNA synthetase</keyword>
<evidence type="ECO:0000256" key="2">
    <source>
        <dbReference type="ARBA" id="ARBA00005594"/>
    </source>
</evidence>
<gene>
    <name evidence="15" type="ORF">RRG08_025517</name>
</gene>
<dbReference type="InterPro" id="IPR013155">
    <property type="entry name" value="M/V/L/I-tRNA-synth_anticd-bd"/>
</dbReference>
<dbReference type="SUPFAM" id="SSF52374">
    <property type="entry name" value="Nucleotidylyl transferase"/>
    <property type="match status" value="1"/>
</dbReference>
<dbReference type="PANTHER" id="PTHR42765:SF1">
    <property type="entry name" value="ISOLEUCINE--TRNA LIGASE, MITOCHONDRIAL"/>
    <property type="match status" value="1"/>
</dbReference>
<evidence type="ECO:0000256" key="9">
    <source>
        <dbReference type="ARBA" id="ARBA00022917"/>
    </source>
</evidence>
<evidence type="ECO:0000256" key="12">
    <source>
        <dbReference type="ARBA" id="ARBA00048359"/>
    </source>
</evidence>
<protein>
    <recommendedName>
        <fullName evidence="3">isoleucine--tRNA ligase</fullName>
        <ecNumber evidence="3">6.1.1.5</ecNumber>
    </recommendedName>
    <alternativeName>
        <fullName evidence="11">Isoleucyl-tRNA synthetase</fullName>
    </alternativeName>
</protein>
<dbReference type="CDD" id="cd07960">
    <property type="entry name" value="Anticodon_Ia_Ile_BEm"/>
    <property type="match status" value="1"/>
</dbReference>
<dbReference type="EMBL" id="JAWDGP010002858">
    <property type="protein sequence ID" value="KAK3779229.1"/>
    <property type="molecule type" value="Genomic_DNA"/>
</dbReference>
<dbReference type="GO" id="GO:0004822">
    <property type="term" value="F:isoleucine-tRNA ligase activity"/>
    <property type="evidence" value="ECO:0007669"/>
    <property type="project" value="UniProtKB-EC"/>
</dbReference>
<evidence type="ECO:0000256" key="10">
    <source>
        <dbReference type="ARBA" id="ARBA00023146"/>
    </source>
</evidence>
<keyword evidence="8" id="KW-0067">ATP-binding</keyword>
<dbReference type="InterPro" id="IPR009080">
    <property type="entry name" value="tRNAsynth_Ia_anticodon-bd"/>
</dbReference>
<comment type="catalytic activity">
    <reaction evidence="12">
        <text>tRNA(Ile) + L-isoleucine + ATP = L-isoleucyl-tRNA(Ile) + AMP + diphosphate</text>
        <dbReference type="Rhea" id="RHEA:11060"/>
        <dbReference type="Rhea" id="RHEA-COMP:9666"/>
        <dbReference type="Rhea" id="RHEA-COMP:9695"/>
        <dbReference type="ChEBI" id="CHEBI:30616"/>
        <dbReference type="ChEBI" id="CHEBI:33019"/>
        <dbReference type="ChEBI" id="CHEBI:58045"/>
        <dbReference type="ChEBI" id="CHEBI:78442"/>
        <dbReference type="ChEBI" id="CHEBI:78528"/>
        <dbReference type="ChEBI" id="CHEBI:456215"/>
        <dbReference type="EC" id="6.1.1.5"/>
    </reaction>
</comment>
<dbReference type="Gene3D" id="3.90.740.10">
    <property type="entry name" value="Valyl/Leucyl/Isoleucyl-tRNA synthetase, editing domain"/>
    <property type="match status" value="1"/>
</dbReference>
<dbReference type="GO" id="GO:0002161">
    <property type="term" value="F:aminoacyl-tRNA deacylase activity"/>
    <property type="evidence" value="ECO:0007669"/>
    <property type="project" value="InterPro"/>
</dbReference>
<accession>A0AAE1A0P4</accession>
<dbReference type="InterPro" id="IPR033708">
    <property type="entry name" value="Anticodon_Ile_BEm"/>
</dbReference>
<name>A0AAE1A0P4_9GAST</name>
<dbReference type="PRINTS" id="PR00984">
    <property type="entry name" value="TRNASYNTHILE"/>
</dbReference>
<dbReference type="FunFam" id="3.40.50.620:FF:000128">
    <property type="entry name" value="Isoleucyl-tRNA synthetase 2, mitochondrial"/>
    <property type="match status" value="1"/>
</dbReference>
<dbReference type="PANTHER" id="PTHR42765">
    <property type="entry name" value="SOLEUCYL-TRNA SYNTHETASE"/>
    <property type="match status" value="1"/>
</dbReference>
<keyword evidence="5" id="KW-0436">Ligase</keyword>
<feature type="domain" description="Methionyl/Valyl/Leucyl/Isoleucyl-tRNA synthetase anticodon-binding" evidence="14">
    <location>
        <begin position="737"/>
        <end position="857"/>
    </location>
</feature>
<keyword evidence="16" id="KW-1185">Reference proteome</keyword>
<dbReference type="EC" id="6.1.1.5" evidence="3"/>
<evidence type="ECO:0000259" key="14">
    <source>
        <dbReference type="Pfam" id="PF08264"/>
    </source>
</evidence>
<evidence type="ECO:0000313" key="15">
    <source>
        <dbReference type="EMBL" id="KAK3779229.1"/>
    </source>
</evidence>
<evidence type="ECO:0000256" key="8">
    <source>
        <dbReference type="ARBA" id="ARBA00022840"/>
    </source>
</evidence>
<dbReference type="GO" id="GO:0005524">
    <property type="term" value="F:ATP binding"/>
    <property type="evidence" value="ECO:0007669"/>
    <property type="project" value="UniProtKB-KW"/>
</dbReference>
<keyword evidence="6" id="KW-0479">Metal-binding</keyword>
<evidence type="ECO:0000256" key="11">
    <source>
        <dbReference type="ARBA" id="ARBA00032665"/>
    </source>
</evidence>
<evidence type="ECO:0000313" key="16">
    <source>
        <dbReference type="Proteomes" id="UP001283361"/>
    </source>
</evidence>
<feature type="domain" description="Aminoacyl-tRNA synthetase class Ia" evidence="13">
    <location>
        <begin position="81"/>
        <end position="692"/>
    </location>
</feature>
<comment type="caution">
    <text evidence="15">The sequence shown here is derived from an EMBL/GenBank/DDBJ whole genome shotgun (WGS) entry which is preliminary data.</text>
</comment>
<dbReference type="Gene3D" id="1.10.730.20">
    <property type="match status" value="1"/>
</dbReference>
<keyword evidence="4" id="KW-0963">Cytoplasm</keyword>
<sequence>MLRSVTRSVCRAPKNNIRIPVCLKSNKSKAGYDSNSKAGRSKRFTNTLNLPKTSFQLTIKNGAAASREKAIQMMAGFQSLYKWQREQDWNHSFVLHDGPPYANGKTHVGHVVNKVLKDITNRYKVLKKHKVHFIPGWDCHGMPIEIKAIMNTSGVYQHLPALEIRKKARALVKKVIEDQKKSFLQWGIMGDWNSVYKTLSQDYESAQLSVFYDIYEKGYIYRDYMPVYWSPSSQTALAEAELEYNHEHVSKSVFLKFPLVSLRDQFKVGFDDAAKVWAVVWTTTPWTLPFNQALCYNPKLRYAFVKDTTSQDVFLCEAQFVEELKTLLNGTLQTLFSVDGFTLETLVYKHPLSGELLPFLASNHVTSGKGTGLVHTAPAHGHDDFSVASVYNLSKECHIDGQGVYLSGVDNSLLGKTVGLDADEAVLAALNPFVLRVKDYVHSYPYDWRTKKPVIIRASQQWFINTQELCPLAVESLQDVKITPEQSKNSMIAELYSRPYWCISRQRTWGVPIPVFYNKLSGEPLICRETVEHLRGLFLHHGSDCWWSLPVKDLLPDSLLAQIDKGKSSDYDKGNDILDVWFDSGVSWASVLKDVEGQADVYMEGIDQYKGWFQTSLLTSVAVRGKAPYRQIVTHGFATDEAGMKMSKSVGNVIEPEVVIYGGKNKETSPSYGVDVLRWWVAHSHHHQNINIGPSLMKQFSEDVFKVRKCLRHMLGNLFDFDPSADCLPYNELTAVDKYMLYNLHCAITQIEEGYENISYNKVIQNVEKFVYSDLSTFYFNNTKDRCYCGEAGGPARKSSQTVQYHMIKVLTSAIAPIVPHLAEEVYQHLPGSKIESSETDSVFKLGWSKPDVEWGNIQSARDLMPVFDMRQAVADKIGLESPVEFDIFIHSSPKLHDLLKRIQPEVTSTTSSLCEIFQTSHVSVLDDRPAVVLEDDAMIVKGSTLVWEFSLDSTCEVDFNILVAPAELYICERCRRYTAECYGTPCQRCLGVMAQDWAS</sequence>
<dbReference type="InterPro" id="IPR009008">
    <property type="entry name" value="Val/Leu/Ile-tRNA-synth_edit"/>
</dbReference>
<dbReference type="SUPFAM" id="SSF50677">
    <property type="entry name" value="ValRS/IleRS/LeuRS editing domain"/>
    <property type="match status" value="1"/>
</dbReference>
<dbReference type="GO" id="GO:0046872">
    <property type="term" value="F:metal ion binding"/>
    <property type="evidence" value="ECO:0007669"/>
    <property type="project" value="UniProtKB-KW"/>
</dbReference>
<evidence type="ECO:0000259" key="13">
    <source>
        <dbReference type="Pfam" id="PF00133"/>
    </source>
</evidence>
<dbReference type="AlphaFoldDB" id="A0AAE1A0P4"/>
<proteinExistence type="inferred from homology"/>
<evidence type="ECO:0000256" key="1">
    <source>
        <dbReference type="ARBA" id="ARBA00004173"/>
    </source>
</evidence>
<dbReference type="GO" id="GO:0000049">
    <property type="term" value="F:tRNA binding"/>
    <property type="evidence" value="ECO:0007669"/>
    <property type="project" value="InterPro"/>
</dbReference>
<dbReference type="NCBIfam" id="TIGR00392">
    <property type="entry name" value="ileS"/>
    <property type="match status" value="1"/>
</dbReference>
<dbReference type="InterPro" id="IPR002301">
    <property type="entry name" value="Ile-tRNA-ligase"/>
</dbReference>
<dbReference type="FunFam" id="3.40.50.620:FF:000111">
    <property type="entry name" value="Mitochondrial isoleucyl-tRNA synthetase"/>
    <property type="match status" value="1"/>
</dbReference>
<evidence type="ECO:0000256" key="5">
    <source>
        <dbReference type="ARBA" id="ARBA00022598"/>
    </source>
</evidence>
<dbReference type="Pfam" id="PF08264">
    <property type="entry name" value="Anticodon_1"/>
    <property type="match status" value="1"/>
</dbReference>
<reference evidence="15" key="1">
    <citation type="journal article" date="2023" name="G3 (Bethesda)">
        <title>A reference genome for the long-term kleptoplast-retaining sea slug Elysia crispata morphotype clarki.</title>
        <authorList>
            <person name="Eastman K.E."/>
            <person name="Pendleton A.L."/>
            <person name="Shaikh M.A."/>
            <person name="Suttiyut T."/>
            <person name="Ogas R."/>
            <person name="Tomko P."/>
            <person name="Gavelis G."/>
            <person name="Widhalm J.R."/>
            <person name="Wisecaver J.H."/>
        </authorList>
    </citation>
    <scope>NUCLEOTIDE SEQUENCE</scope>
    <source>
        <strain evidence="15">ECLA1</strain>
    </source>
</reference>
<dbReference type="GO" id="GO:0032543">
    <property type="term" value="P:mitochondrial translation"/>
    <property type="evidence" value="ECO:0007669"/>
    <property type="project" value="TreeGrafter"/>
</dbReference>
<dbReference type="InterPro" id="IPR014729">
    <property type="entry name" value="Rossmann-like_a/b/a_fold"/>
</dbReference>
<dbReference type="Pfam" id="PF00133">
    <property type="entry name" value="tRNA-synt_1"/>
    <property type="match status" value="1"/>
</dbReference>
<dbReference type="InterPro" id="IPR050081">
    <property type="entry name" value="Ile-tRNA_ligase"/>
</dbReference>
<evidence type="ECO:0000256" key="3">
    <source>
        <dbReference type="ARBA" id="ARBA00013165"/>
    </source>
</evidence>
<dbReference type="InterPro" id="IPR002300">
    <property type="entry name" value="aa-tRNA-synth_Ia"/>
</dbReference>
<evidence type="ECO:0000256" key="4">
    <source>
        <dbReference type="ARBA" id="ARBA00022490"/>
    </source>
</evidence>
<dbReference type="Proteomes" id="UP001283361">
    <property type="component" value="Unassembled WGS sequence"/>
</dbReference>
<evidence type="ECO:0000256" key="6">
    <source>
        <dbReference type="ARBA" id="ARBA00022723"/>
    </source>
</evidence>
<comment type="similarity">
    <text evidence="2">Belongs to the class-I aminoacyl-tRNA synthetase family.</text>
</comment>
<dbReference type="FunFam" id="3.90.740.10:FF:000009">
    <property type="entry name" value="Isoleucyl-tRNA synthetase 2, mitochondrial"/>
    <property type="match status" value="1"/>
</dbReference>
<dbReference type="SUPFAM" id="SSF47323">
    <property type="entry name" value="Anticodon-binding domain of a subclass of class I aminoacyl-tRNA synthetases"/>
    <property type="match status" value="1"/>
</dbReference>
<evidence type="ECO:0000256" key="7">
    <source>
        <dbReference type="ARBA" id="ARBA00022741"/>
    </source>
</evidence>